<evidence type="ECO:0000313" key="2">
    <source>
        <dbReference type="Proteomes" id="UP000694413"/>
    </source>
</evidence>
<dbReference type="Ensembl" id="ENSZALT00000023628.1">
    <property type="protein sequence ID" value="ENSZALP00000017783.1"/>
    <property type="gene ID" value="ENSZALG00000014338.1"/>
</dbReference>
<keyword evidence="2" id="KW-1185">Reference proteome</keyword>
<reference evidence="1" key="1">
    <citation type="submission" date="2025-08" db="UniProtKB">
        <authorList>
            <consortium name="Ensembl"/>
        </authorList>
    </citation>
    <scope>IDENTIFICATION</scope>
</reference>
<reference evidence="1" key="2">
    <citation type="submission" date="2025-09" db="UniProtKB">
        <authorList>
            <consortium name="Ensembl"/>
        </authorList>
    </citation>
    <scope>IDENTIFICATION</scope>
</reference>
<dbReference type="AlphaFoldDB" id="A0A8D2N5M1"/>
<accession>A0A8D2N5M1</accession>
<name>A0A8D2N5M1_ZONAL</name>
<organism evidence="1 2">
    <name type="scientific">Zonotrichia albicollis</name>
    <name type="common">White-throated sparrow</name>
    <name type="synonym">Fringilla albicollis</name>
    <dbReference type="NCBI Taxonomy" id="44394"/>
    <lineage>
        <taxon>Eukaryota</taxon>
        <taxon>Metazoa</taxon>
        <taxon>Chordata</taxon>
        <taxon>Craniata</taxon>
        <taxon>Vertebrata</taxon>
        <taxon>Euteleostomi</taxon>
        <taxon>Archelosauria</taxon>
        <taxon>Archosauria</taxon>
        <taxon>Dinosauria</taxon>
        <taxon>Saurischia</taxon>
        <taxon>Theropoda</taxon>
        <taxon>Coelurosauria</taxon>
        <taxon>Aves</taxon>
        <taxon>Neognathae</taxon>
        <taxon>Neoaves</taxon>
        <taxon>Telluraves</taxon>
        <taxon>Australaves</taxon>
        <taxon>Passeriformes</taxon>
        <taxon>Passerellidae</taxon>
        <taxon>Zonotrichia</taxon>
    </lineage>
</organism>
<sequence>TPGRLLVLTHPAWSSSQPGPSGKPELLRSDSFASLHHWELCSQSWPALHCSASCAQGRARLSARALCAIQPARANKCLPSQKSRHK</sequence>
<dbReference type="Proteomes" id="UP000694413">
    <property type="component" value="Unassembled WGS sequence"/>
</dbReference>
<protein>
    <submittedName>
        <fullName evidence="1">Uncharacterized protein</fullName>
    </submittedName>
</protein>
<proteinExistence type="predicted"/>
<evidence type="ECO:0000313" key="1">
    <source>
        <dbReference type="Ensembl" id="ENSZALP00000017783.1"/>
    </source>
</evidence>